<evidence type="ECO:0000313" key="3">
    <source>
        <dbReference type="Proteomes" id="UP000181962"/>
    </source>
</evidence>
<dbReference type="Proteomes" id="UP000181962">
    <property type="component" value="Chromosome"/>
</dbReference>
<sequence>MRTAPTSSRCSPTTACAAISRIRSPTASPRPKNSAPACRFTTSRNRARCARSRSSKCRASASTGCGGPAAAMPMCRRISTASPTTSFAWSISRPSPSRRSSRNGGCRA</sequence>
<name>A0A1L3FC13_BRAJP</name>
<accession>A0A1L3FC13</accession>
<proteinExistence type="predicted"/>
<dbReference type="EMBL" id="CP017637">
    <property type="protein sequence ID" value="APG10846.1"/>
    <property type="molecule type" value="Genomic_DNA"/>
</dbReference>
<gene>
    <name evidence="2" type="ORF">BKD09_21165</name>
</gene>
<evidence type="ECO:0000256" key="1">
    <source>
        <dbReference type="SAM" id="MobiDB-lite"/>
    </source>
</evidence>
<evidence type="ECO:0000313" key="2">
    <source>
        <dbReference type="EMBL" id="APG10846.1"/>
    </source>
</evidence>
<dbReference type="AlphaFoldDB" id="A0A1L3FC13"/>
<protein>
    <submittedName>
        <fullName evidence="2">Uncharacterized protein</fullName>
    </submittedName>
</protein>
<reference evidence="2 3" key="1">
    <citation type="submission" date="2016-11" db="EMBL/GenBank/DDBJ databases">
        <title>Complete Genome Sequence of Bradyrhizobium sp. strain J5, an isolated from soybean nodule in Hokkaido.</title>
        <authorList>
            <person name="Kanehara K."/>
        </authorList>
    </citation>
    <scope>NUCLEOTIDE SEQUENCE [LARGE SCALE GENOMIC DNA]</scope>
    <source>
        <strain evidence="2 3">J5</strain>
    </source>
</reference>
<feature type="region of interest" description="Disordered" evidence="1">
    <location>
        <begin position="82"/>
        <end position="108"/>
    </location>
</feature>
<organism evidence="2 3">
    <name type="scientific">Bradyrhizobium japonicum</name>
    <dbReference type="NCBI Taxonomy" id="375"/>
    <lineage>
        <taxon>Bacteria</taxon>
        <taxon>Pseudomonadati</taxon>
        <taxon>Pseudomonadota</taxon>
        <taxon>Alphaproteobacteria</taxon>
        <taxon>Hyphomicrobiales</taxon>
        <taxon>Nitrobacteraceae</taxon>
        <taxon>Bradyrhizobium</taxon>
    </lineage>
</organism>